<evidence type="ECO:0000313" key="1">
    <source>
        <dbReference type="EMBL" id="SSC13909.1"/>
    </source>
</evidence>
<dbReference type="PANTHER" id="PTHR18964">
    <property type="entry name" value="ROK (REPRESSOR, ORF, KINASE) FAMILY"/>
    <property type="match status" value="1"/>
</dbReference>
<dbReference type="Pfam" id="PF00480">
    <property type="entry name" value="ROK"/>
    <property type="match status" value="1"/>
</dbReference>
<accession>A0A7Z7LGW7</accession>
<dbReference type="KEGG" id="minf:MESINF_2469"/>
<dbReference type="EMBL" id="LS974202">
    <property type="protein sequence ID" value="SSC13909.1"/>
    <property type="molecule type" value="Genomic_DNA"/>
</dbReference>
<keyword evidence="2" id="KW-1185">Reference proteome</keyword>
<sequence length="314" mass="33973">MNLGVIIALDIGGTTVKSVLCDFEGRLLSNIDYTPIDSRGSRSTILNVFSKIVIDLLAKADEMGSQPSGLVLAFPGPFDYERGICLIKGVGKYEALYGIDIKSFFRDEVLANRIPVFFDADSWAFTRGQCLEGAARGAKKVIGLTIGTGLGSAFVEDGRIIENERGVPPYGWIGFLPCGKGILDDRISRRGILARYREFSNSSTGNLDVKDLFELALKNDPLCIELFCETGSLLGKALVPFVELFQPDLVVIGGEISGAFDFIAPSLKEELEKALKVPGIAGLPGVLKATDPERCTLSGLALYFVERYMRGGNV</sequence>
<evidence type="ECO:0008006" key="3">
    <source>
        <dbReference type="Google" id="ProtNLM"/>
    </source>
</evidence>
<reference evidence="1 2" key="1">
    <citation type="submission" date="2017-01" db="EMBL/GenBank/DDBJ databases">
        <authorList>
            <person name="Erauso G."/>
        </authorList>
    </citation>
    <scope>NUCLEOTIDE SEQUENCE [LARGE SCALE GENOMIC DNA]</scope>
    <source>
        <strain evidence="1">MESINF1</strain>
    </source>
</reference>
<gene>
    <name evidence="1" type="ORF">MESINF_2469</name>
</gene>
<protein>
    <recommendedName>
        <fullName evidence="3">ROK family protein</fullName>
    </recommendedName>
</protein>
<dbReference type="SUPFAM" id="SSF53067">
    <property type="entry name" value="Actin-like ATPase domain"/>
    <property type="match status" value="1"/>
</dbReference>
<dbReference type="Proteomes" id="UP000250796">
    <property type="component" value="Chromosome MESINF"/>
</dbReference>
<proteinExistence type="predicted"/>
<dbReference type="PANTHER" id="PTHR18964:SF169">
    <property type="entry name" value="N-ACETYLMANNOSAMINE KINASE"/>
    <property type="match status" value="1"/>
</dbReference>
<dbReference type="Gene3D" id="3.30.420.40">
    <property type="match status" value="2"/>
</dbReference>
<dbReference type="InterPro" id="IPR000600">
    <property type="entry name" value="ROK"/>
</dbReference>
<name>A0A7Z7LGW7_9BACT</name>
<organism evidence="1 2">
    <name type="scientific">Mesotoga infera</name>
    <dbReference type="NCBI Taxonomy" id="1236046"/>
    <lineage>
        <taxon>Bacteria</taxon>
        <taxon>Thermotogati</taxon>
        <taxon>Thermotogota</taxon>
        <taxon>Thermotogae</taxon>
        <taxon>Kosmotogales</taxon>
        <taxon>Kosmotogaceae</taxon>
        <taxon>Mesotoga</taxon>
    </lineage>
</organism>
<evidence type="ECO:0000313" key="2">
    <source>
        <dbReference type="Proteomes" id="UP000250796"/>
    </source>
</evidence>
<dbReference type="InterPro" id="IPR043129">
    <property type="entry name" value="ATPase_NBD"/>
</dbReference>
<dbReference type="AlphaFoldDB" id="A0A7Z7LGW7"/>